<reference evidence="2" key="2">
    <citation type="submission" date="2025-09" db="UniProtKB">
        <authorList>
            <consortium name="Ensembl"/>
        </authorList>
    </citation>
    <scope>IDENTIFICATION</scope>
</reference>
<evidence type="ECO:0000313" key="3">
    <source>
        <dbReference type="Proteomes" id="UP000694540"/>
    </source>
</evidence>
<reference evidence="2" key="1">
    <citation type="submission" date="2025-08" db="UniProtKB">
        <authorList>
            <consortium name="Ensembl"/>
        </authorList>
    </citation>
    <scope>IDENTIFICATION</scope>
</reference>
<evidence type="ECO:0000256" key="1">
    <source>
        <dbReference type="SAM" id="MobiDB-lite"/>
    </source>
</evidence>
<dbReference type="Proteomes" id="UP000694540">
    <property type="component" value="Unplaced"/>
</dbReference>
<organism evidence="2 3">
    <name type="scientific">Catagonus wagneri</name>
    <name type="common">Chacoan peccary</name>
    <dbReference type="NCBI Taxonomy" id="51154"/>
    <lineage>
        <taxon>Eukaryota</taxon>
        <taxon>Metazoa</taxon>
        <taxon>Chordata</taxon>
        <taxon>Craniata</taxon>
        <taxon>Vertebrata</taxon>
        <taxon>Euteleostomi</taxon>
        <taxon>Mammalia</taxon>
        <taxon>Eutheria</taxon>
        <taxon>Laurasiatheria</taxon>
        <taxon>Artiodactyla</taxon>
        <taxon>Suina</taxon>
        <taxon>Tayassuidae</taxon>
        <taxon>Catagonus</taxon>
    </lineage>
</organism>
<accession>A0A8C3VES1</accession>
<evidence type="ECO:0000313" key="2">
    <source>
        <dbReference type="Ensembl" id="ENSCWAP00000000782.1"/>
    </source>
</evidence>
<sequence>MMKLRIPPSSLPSTTNPNGSIPSHTLLTRHNYRLLISNPHLPRRKLRMSHSLPTCKRSIHVLYMPLYPRGPRIIPRILLIPKN</sequence>
<dbReference type="GeneTree" id="ENSGT01150000288035"/>
<name>A0A8C3VES1_9CETA</name>
<feature type="compositionally biased region" description="Low complexity" evidence="1">
    <location>
        <begin position="7"/>
        <end position="20"/>
    </location>
</feature>
<keyword evidence="3" id="KW-1185">Reference proteome</keyword>
<proteinExistence type="predicted"/>
<dbReference type="Ensembl" id="ENSCWAT00000000879.1">
    <property type="protein sequence ID" value="ENSCWAP00000000782.1"/>
    <property type="gene ID" value="ENSCWAG00000000678.1"/>
</dbReference>
<feature type="region of interest" description="Disordered" evidence="1">
    <location>
        <begin position="1"/>
        <end position="24"/>
    </location>
</feature>
<protein>
    <submittedName>
        <fullName evidence="2">Uncharacterized protein</fullName>
    </submittedName>
</protein>
<dbReference type="AlphaFoldDB" id="A0A8C3VES1"/>